<dbReference type="InterPro" id="IPR002017">
    <property type="entry name" value="Spectrin_repeat"/>
</dbReference>
<dbReference type="Proteomes" id="UP000762676">
    <property type="component" value="Unassembled WGS sequence"/>
</dbReference>
<evidence type="ECO:0000256" key="1">
    <source>
        <dbReference type="SAM" id="Coils"/>
    </source>
</evidence>
<dbReference type="Gene3D" id="1.20.58.60">
    <property type="match status" value="1"/>
</dbReference>
<feature type="coiled-coil region" evidence="1">
    <location>
        <begin position="119"/>
        <end position="149"/>
    </location>
</feature>
<dbReference type="CDD" id="cd00176">
    <property type="entry name" value="SPEC"/>
    <property type="match status" value="1"/>
</dbReference>
<dbReference type="AlphaFoldDB" id="A0AAV4ER75"/>
<keyword evidence="3" id="KW-1185">Reference proteome</keyword>
<dbReference type="SUPFAM" id="SSF46966">
    <property type="entry name" value="Spectrin repeat"/>
    <property type="match status" value="2"/>
</dbReference>
<reference evidence="2 3" key="1">
    <citation type="journal article" date="2021" name="Elife">
        <title>Chloroplast acquisition without the gene transfer in kleptoplastic sea slugs, Plakobranchus ocellatus.</title>
        <authorList>
            <person name="Maeda T."/>
            <person name="Takahashi S."/>
            <person name="Yoshida T."/>
            <person name="Shimamura S."/>
            <person name="Takaki Y."/>
            <person name="Nagai Y."/>
            <person name="Toyoda A."/>
            <person name="Suzuki Y."/>
            <person name="Arimoto A."/>
            <person name="Ishii H."/>
            <person name="Satoh N."/>
            <person name="Nishiyama T."/>
            <person name="Hasebe M."/>
            <person name="Maruyama T."/>
            <person name="Minagawa J."/>
            <person name="Obokata J."/>
            <person name="Shigenobu S."/>
        </authorList>
    </citation>
    <scope>NUCLEOTIDE SEQUENCE [LARGE SCALE GENOMIC DNA]</scope>
</reference>
<dbReference type="EMBL" id="BMAT01000295">
    <property type="protein sequence ID" value="GFR63479.1"/>
    <property type="molecule type" value="Genomic_DNA"/>
</dbReference>
<protein>
    <submittedName>
        <fullName evidence="2">Dystrophin</fullName>
    </submittedName>
</protein>
<organism evidence="2 3">
    <name type="scientific">Elysia marginata</name>
    <dbReference type="NCBI Taxonomy" id="1093978"/>
    <lineage>
        <taxon>Eukaryota</taxon>
        <taxon>Metazoa</taxon>
        <taxon>Spiralia</taxon>
        <taxon>Lophotrochozoa</taxon>
        <taxon>Mollusca</taxon>
        <taxon>Gastropoda</taxon>
        <taxon>Heterobranchia</taxon>
        <taxon>Euthyneura</taxon>
        <taxon>Panpulmonata</taxon>
        <taxon>Sacoglossa</taxon>
        <taxon>Placobranchoidea</taxon>
        <taxon>Plakobranchidae</taxon>
        <taxon>Elysia</taxon>
    </lineage>
</organism>
<sequence>MDRKGQTDLCLCEEAAETAEHALQDYQNYRKLRQAILAAPQTCRPDSWETLKKLEKTNSSIHLKKKGGVSIFEVNTENKKNKLQTVLMELQQGQLDELGSWLTTMEQRIEKQQNIGADLDAIKAQVEEHKAIQKSLEEQQKKVDSLQNMVVVVDDTNTESACAAMEHQLEALGKRWAQICRWTEEQWILLQELLMRWQQFADEQAKFSDWLTEKEALLASMRSADLSTAEEVINQVRHLKVRNLTDQ</sequence>
<dbReference type="InterPro" id="IPR018159">
    <property type="entry name" value="Spectrin/alpha-actinin"/>
</dbReference>
<accession>A0AAV4ER75</accession>
<proteinExistence type="predicted"/>
<name>A0AAV4ER75_9GAST</name>
<evidence type="ECO:0000313" key="2">
    <source>
        <dbReference type="EMBL" id="GFR63479.1"/>
    </source>
</evidence>
<dbReference type="Pfam" id="PF00435">
    <property type="entry name" value="Spectrin"/>
    <property type="match status" value="1"/>
</dbReference>
<comment type="caution">
    <text evidence="2">The sequence shown here is derived from an EMBL/GenBank/DDBJ whole genome shotgun (WGS) entry which is preliminary data.</text>
</comment>
<dbReference type="SMART" id="SM00150">
    <property type="entry name" value="SPEC"/>
    <property type="match status" value="1"/>
</dbReference>
<evidence type="ECO:0000313" key="3">
    <source>
        <dbReference type="Proteomes" id="UP000762676"/>
    </source>
</evidence>
<keyword evidence="1" id="KW-0175">Coiled coil</keyword>
<gene>
    <name evidence="2" type="ORF">ElyMa_000157200</name>
</gene>